<comment type="caution">
    <text evidence="10">The sequence shown here is derived from an EMBL/GenBank/DDBJ whole genome shotgun (WGS) entry which is preliminary data.</text>
</comment>
<organism evidence="10 11">
    <name type="scientific">Salmonirosea aquatica</name>
    <dbReference type="NCBI Taxonomy" id="2654236"/>
    <lineage>
        <taxon>Bacteria</taxon>
        <taxon>Pseudomonadati</taxon>
        <taxon>Bacteroidota</taxon>
        <taxon>Cytophagia</taxon>
        <taxon>Cytophagales</taxon>
        <taxon>Spirosomataceae</taxon>
        <taxon>Salmonirosea</taxon>
    </lineage>
</organism>
<dbReference type="Proteomes" id="UP000479293">
    <property type="component" value="Unassembled WGS sequence"/>
</dbReference>
<evidence type="ECO:0000256" key="6">
    <source>
        <dbReference type="ARBA" id="ARBA00038076"/>
    </source>
</evidence>
<accession>A0A7C9FAQ5</accession>
<evidence type="ECO:0000259" key="8">
    <source>
        <dbReference type="Pfam" id="PF02687"/>
    </source>
</evidence>
<sequence>MWKKTLISFSSAISTIRSRFFHTVLSVLGIVIGVASLVGILSLIDGMEQYANEQINKTTSLKSIAIYNKPDKVVNGIRVRKDTFPLLDYQQINLLHQDLTLPSEKYMVTRQGREVTMQGDTQRIGAMLSGTLPTLEPNAKISHGTTFTDADLTEKRSVAVVNETFAKKAAGPGKLSDVLGKKVLAGAQVLTIIGITEADSLRPARIYFPVSRISEAELRTTPLDYGLEAKNVEDVPALKAQIVAWLEKNVPHGKENFTVMTNEFRVQQAAQGFLVFRVIMGFIVGISVLVGGIGVMNVLLISVSERTAEIGVRKAVGAKRRDILLEFLSESVTISTFGSLLGLLTGVAGTLVIVPIVKALTKVPFQAAYTWNTFLIISIVAIVVGIVFGTYPALRAARLDPVEAIRRE</sequence>
<evidence type="ECO:0000259" key="9">
    <source>
        <dbReference type="Pfam" id="PF12704"/>
    </source>
</evidence>
<dbReference type="InterPro" id="IPR025857">
    <property type="entry name" value="MacB_PCD"/>
</dbReference>
<feature type="transmembrane region" description="Helical" evidence="7">
    <location>
        <begin position="369"/>
        <end position="391"/>
    </location>
</feature>
<evidence type="ECO:0000256" key="4">
    <source>
        <dbReference type="ARBA" id="ARBA00022989"/>
    </source>
</evidence>
<keyword evidence="3 7" id="KW-0812">Transmembrane</keyword>
<protein>
    <submittedName>
        <fullName evidence="10">FtsX-like permease family protein</fullName>
    </submittedName>
</protein>
<evidence type="ECO:0000256" key="5">
    <source>
        <dbReference type="ARBA" id="ARBA00023136"/>
    </source>
</evidence>
<dbReference type="GO" id="GO:0005886">
    <property type="term" value="C:plasma membrane"/>
    <property type="evidence" value="ECO:0007669"/>
    <property type="project" value="UniProtKB-SubCell"/>
</dbReference>
<dbReference type="InterPro" id="IPR050250">
    <property type="entry name" value="Macrolide_Exporter_MacB"/>
</dbReference>
<keyword evidence="4 7" id="KW-1133">Transmembrane helix</keyword>
<evidence type="ECO:0000256" key="2">
    <source>
        <dbReference type="ARBA" id="ARBA00022475"/>
    </source>
</evidence>
<evidence type="ECO:0000256" key="1">
    <source>
        <dbReference type="ARBA" id="ARBA00004651"/>
    </source>
</evidence>
<feature type="transmembrane region" description="Helical" evidence="7">
    <location>
        <begin position="324"/>
        <end position="357"/>
    </location>
</feature>
<gene>
    <name evidence="10" type="ORF">GBK04_21555</name>
</gene>
<proteinExistence type="inferred from homology"/>
<dbReference type="Pfam" id="PF12704">
    <property type="entry name" value="MacB_PCD"/>
    <property type="match status" value="1"/>
</dbReference>
<dbReference type="GO" id="GO:0022857">
    <property type="term" value="F:transmembrane transporter activity"/>
    <property type="evidence" value="ECO:0007669"/>
    <property type="project" value="TreeGrafter"/>
</dbReference>
<feature type="transmembrane region" description="Helical" evidence="7">
    <location>
        <begin position="274"/>
        <end position="303"/>
    </location>
</feature>
<evidence type="ECO:0000313" key="10">
    <source>
        <dbReference type="EMBL" id="MPR35864.1"/>
    </source>
</evidence>
<dbReference type="AlphaFoldDB" id="A0A7C9FAQ5"/>
<name>A0A7C9FAQ5_9BACT</name>
<comment type="subcellular location">
    <subcellularLocation>
        <location evidence="1">Cell membrane</location>
        <topology evidence="1">Multi-pass membrane protein</topology>
    </subcellularLocation>
</comment>
<feature type="domain" description="ABC3 transporter permease C-terminal" evidence="8">
    <location>
        <begin position="282"/>
        <end position="401"/>
    </location>
</feature>
<reference evidence="10 11" key="1">
    <citation type="submission" date="2019-10" db="EMBL/GenBank/DDBJ databases">
        <title>Draft Genome Sequence of Cytophagaceae sp. SJW1-29.</title>
        <authorList>
            <person name="Choi A."/>
        </authorList>
    </citation>
    <scope>NUCLEOTIDE SEQUENCE [LARGE SCALE GENOMIC DNA]</scope>
    <source>
        <strain evidence="10 11">SJW1-29</strain>
    </source>
</reference>
<dbReference type="PANTHER" id="PTHR30572">
    <property type="entry name" value="MEMBRANE COMPONENT OF TRANSPORTER-RELATED"/>
    <property type="match status" value="1"/>
</dbReference>
<feature type="transmembrane region" description="Helical" evidence="7">
    <location>
        <begin position="20"/>
        <end position="44"/>
    </location>
</feature>
<feature type="domain" description="MacB-like periplasmic core" evidence="9">
    <location>
        <begin position="23"/>
        <end position="243"/>
    </location>
</feature>
<evidence type="ECO:0000313" key="11">
    <source>
        <dbReference type="Proteomes" id="UP000479293"/>
    </source>
</evidence>
<comment type="similarity">
    <text evidence="6">Belongs to the ABC-4 integral membrane protein family.</text>
</comment>
<dbReference type="Pfam" id="PF02687">
    <property type="entry name" value="FtsX"/>
    <property type="match status" value="1"/>
</dbReference>
<keyword evidence="11" id="KW-1185">Reference proteome</keyword>
<dbReference type="InterPro" id="IPR003838">
    <property type="entry name" value="ABC3_permease_C"/>
</dbReference>
<dbReference type="PANTHER" id="PTHR30572:SF4">
    <property type="entry name" value="ABC TRANSPORTER PERMEASE YTRF"/>
    <property type="match status" value="1"/>
</dbReference>
<dbReference type="EMBL" id="WHLY01000002">
    <property type="protein sequence ID" value="MPR35864.1"/>
    <property type="molecule type" value="Genomic_DNA"/>
</dbReference>
<dbReference type="RefSeq" id="WP_152763286.1">
    <property type="nucleotide sequence ID" value="NZ_WHLY01000002.1"/>
</dbReference>
<keyword evidence="5 7" id="KW-0472">Membrane</keyword>
<evidence type="ECO:0000256" key="3">
    <source>
        <dbReference type="ARBA" id="ARBA00022692"/>
    </source>
</evidence>
<evidence type="ECO:0000256" key="7">
    <source>
        <dbReference type="SAM" id="Phobius"/>
    </source>
</evidence>
<keyword evidence="2" id="KW-1003">Cell membrane</keyword>